<proteinExistence type="predicted"/>
<sequence length="183" mass="21025">MSPHHAFPDVSWSDLRTELLRESANRKTTLPALVAKGRITREEAAYEQDVIAAILEDAERFRKALAPVDQGKPMHNPRTIERTPGSSQNDYTWHQRRAALTRELAYRQRLFPEMVRKGRLTQDQADLYTRRLTAMRGLYEYGYDYAPSFPDDRAPGGTWREWLAILEDIDARDGTPLAGPRPS</sequence>
<organism evidence="2 3">
    <name type="scientific">Novosphingobium decolorationis</name>
    <dbReference type="NCBI Taxonomy" id="2698673"/>
    <lineage>
        <taxon>Bacteria</taxon>
        <taxon>Pseudomonadati</taxon>
        <taxon>Pseudomonadota</taxon>
        <taxon>Alphaproteobacteria</taxon>
        <taxon>Sphingomonadales</taxon>
        <taxon>Sphingomonadaceae</taxon>
        <taxon>Novosphingobium</taxon>
    </lineage>
</organism>
<dbReference type="EMBL" id="CP054856">
    <property type="protein sequence ID" value="QVM82964.1"/>
    <property type="molecule type" value="Genomic_DNA"/>
</dbReference>
<gene>
    <name evidence="2" type="ORF">HT578_03885</name>
</gene>
<name>A0ABX8E1Y7_9SPHN</name>
<dbReference type="RefSeq" id="WP_213502249.1">
    <property type="nucleotide sequence ID" value="NZ_CP054856.1"/>
</dbReference>
<accession>A0ABX8E1Y7</accession>
<evidence type="ECO:0000313" key="2">
    <source>
        <dbReference type="EMBL" id="QVM82964.1"/>
    </source>
</evidence>
<evidence type="ECO:0000256" key="1">
    <source>
        <dbReference type="SAM" id="MobiDB-lite"/>
    </source>
</evidence>
<reference evidence="2 3" key="1">
    <citation type="journal article" date="2021" name="Int. J. Syst. Evol. Microbiol.">
        <title>Novosphingobium decolorationis sp. nov., an aniline blue-decolourizing bacterium isolated from East Pacific sediment.</title>
        <authorList>
            <person name="Chen X."/>
            <person name="Dong B."/>
            <person name="Chen T."/>
            <person name="Ren N."/>
            <person name="Wang J."/>
            <person name="Xu Y."/>
            <person name="Yang J."/>
            <person name="Zhu S."/>
            <person name="Chen J."/>
        </authorList>
    </citation>
    <scope>NUCLEOTIDE SEQUENCE [LARGE SCALE GENOMIC DNA]</scope>
    <source>
        <strain evidence="2 3">502str22</strain>
    </source>
</reference>
<feature type="region of interest" description="Disordered" evidence="1">
    <location>
        <begin position="69"/>
        <end position="90"/>
    </location>
</feature>
<evidence type="ECO:0000313" key="3">
    <source>
        <dbReference type="Proteomes" id="UP000677126"/>
    </source>
</evidence>
<dbReference type="Proteomes" id="UP000677126">
    <property type="component" value="Chromosome"/>
</dbReference>
<protein>
    <submittedName>
        <fullName evidence="2">Uncharacterized protein</fullName>
    </submittedName>
</protein>
<keyword evidence="3" id="KW-1185">Reference proteome</keyword>